<dbReference type="PANTHER" id="PTHR11559">
    <property type="entry name" value="CARBOXYLESTERASE"/>
    <property type="match status" value="1"/>
</dbReference>
<dbReference type="PROSITE" id="PS00122">
    <property type="entry name" value="CARBOXYLESTERASE_B_1"/>
    <property type="match status" value="1"/>
</dbReference>
<name>A0A662Z3U3_9STAP</name>
<gene>
    <name evidence="5" type="ORF">SAMN05192557_1425</name>
</gene>
<reference evidence="5 6" key="1">
    <citation type="submission" date="2016-10" db="EMBL/GenBank/DDBJ databases">
        <authorList>
            <person name="Varghese N."/>
            <person name="Submissions S."/>
        </authorList>
    </citation>
    <scope>NUCLEOTIDE SEQUENCE [LARGE SCALE GENOMIC DNA]</scope>
    <source>
        <strain evidence="5 6">IBRC-M10081</strain>
    </source>
</reference>
<dbReference type="InterPro" id="IPR029058">
    <property type="entry name" value="AB_hydrolase_fold"/>
</dbReference>
<evidence type="ECO:0000313" key="5">
    <source>
        <dbReference type="EMBL" id="SEW06281.1"/>
    </source>
</evidence>
<evidence type="ECO:0000256" key="3">
    <source>
        <dbReference type="RuleBase" id="RU361235"/>
    </source>
</evidence>
<dbReference type="Gene3D" id="3.40.50.1820">
    <property type="entry name" value="alpha/beta hydrolase"/>
    <property type="match status" value="1"/>
</dbReference>
<dbReference type="GO" id="GO:0016787">
    <property type="term" value="F:hydrolase activity"/>
    <property type="evidence" value="ECO:0007669"/>
    <property type="project" value="UniProtKB-KW"/>
</dbReference>
<feature type="domain" description="Carboxylesterase type B" evidence="4">
    <location>
        <begin position="29"/>
        <end position="309"/>
    </location>
</feature>
<protein>
    <recommendedName>
        <fullName evidence="3">Carboxylic ester hydrolase</fullName>
        <ecNumber evidence="3">3.1.1.-</ecNumber>
    </recommendedName>
</protein>
<dbReference type="InterPro" id="IPR002018">
    <property type="entry name" value="CarbesteraseB"/>
</dbReference>
<evidence type="ECO:0000313" key="6">
    <source>
        <dbReference type="Proteomes" id="UP000243605"/>
    </source>
</evidence>
<dbReference type="InterPro" id="IPR050309">
    <property type="entry name" value="Type-B_Carboxylest/Lipase"/>
</dbReference>
<proteinExistence type="inferred from homology"/>
<dbReference type="RefSeq" id="WP_180366254.1">
    <property type="nucleotide sequence ID" value="NZ_FOIT01000004.1"/>
</dbReference>
<organism evidence="5 6">
    <name type="scientific">Aliicoccus persicus</name>
    <dbReference type="NCBI Taxonomy" id="930138"/>
    <lineage>
        <taxon>Bacteria</taxon>
        <taxon>Bacillati</taxon>
        <taxon>Bacillota</taxon>
        <taxon>Bacilli</taxon>
        <taxon>Bacillales</taxon>
        <taxon>Staphylococcaceae</taxon>
        <taxon>Aliicoccus</taxon>
    </lineage>
</organism>
<dbReference type="EMBL" id="FOIT01000004">
    <property type="protein sequence ID" value="SEW06281.1"/>
    <property type="molecule type" value="Genomic_DNA"/>
</dbReference>
<dbReference type="AlphaFoldDB" id="A0A662Z3U3"/>
<evidence type="ECO:0000256" key="2">
    <source>
        <dbReference type="ARBA" id="ARBA00022801"/>
    </source>
</evidence>
<evidence type="ECO:0000256" key="1">
    <source>
        <dbReference type="ARBA" id="ARBA00005964"/>
    </source>
</evidence>
<sequence>MIWKVRNTEVRGWNDGGIWRVSGLKYANAERHDIPEFNTIKGRVINATKRAPASFQNINDSLSPFFGGEEENARYTDYPQRLSIHIPIDTKPTDKKPVMVFLHGGSYVGGAGDLRIFDPKRIVREQNVIVVTVTNRLGVLGYLGNNSDYPSNLGLLDQIEALRFVNKYISYFGGDDKNITLFGQSSGADSVMNLMVIDETEGMFQKIIVQSAPFGLRQNRETMSMEMFTHQREAYKDADMKTLMGIQADVGKIGSKYGLNGSMPFGAQYGHHPLPSLKLFDEKFIERAKNVSVMIGSNAREVVMFLEVVPILQRMYQNVVTRVIPEAAIAVLSKRIYASGAKHYAKLAKNAYLYEISWGARQNLYRASHCIESPLLFGDEDVWKDSVFITGKDWASVEHDGKKLRYVWAEFAKHGTIDVKLTPKFLKVNHFKN</sequence>
<accession>A0A662Z3U3</accession>
<evidence type="ECO:0000259" key="4">
    <source>
        <dbReference type="Pfam" id="PF00135"/>
    </source>
</evidence>
<comment type="similarity">
    <text evidence="1 3">Belongs to the type-B carboxylesterase/lipase family.</text>
</comment>
<dbReference type="InterPro" id="IPR019826">
    <property type="entry name" value="Carboxylesterase_B_AS"/>
</dbReference>
<dbReference type="SUPFAM" id="SSF53474">
    <property type="entry name" value="alpha/beta-Hydrolases"/>
    <property type="match status" value="1"/>
</dbReference>
<keyword evidence="6" id="KW-1185">Reference proteome</keyword>
<dbReference type="Pfam" id="PF00135">
    <property type="entry name" value="COesterase"/>
    <property type="match status" value="1"/>
</dbReference>
<dbReference type="Proteomes" id="UP000243605">
    <property type="component" value="Unassembled WGS sequence"/>
</dbReference>
<keyword evidence="2 3" id="KW-0378">Hydrolase</keyword>
<dbReference type="EC" id="3.1.1.-" evidence="3"/>